<proteinExistence type="predicted"/>
<sequence length="49" mass="5416">MPPVGREDIRPALVRQLVSMAEERSRLLVGHDEDGDVAATAFLTFNTHP</sequence>
<evidence type="ECO:0000313" key="1">
    <source>
        <dbReference type="EMBL" id="BFO14272.1"/>
    </source>
</evidence>
<evidence type="ECO:0008006" key="2">
    <source>
        <dbReference type="Google" id="ProtNLM"/>
    </source>
</evidence>
<dbReference type="EMBL" id="AP035768">
    <property type="protein sequence ID" value="BFO14272.1"/>
    <property type="molecule type" value="Genomic_DNA"/>
</dbReference>
<reference evidence="1" key="2">
    <citation type="submission" date="2024-07" db="EMBL/GenBank/DDBJ databases">
        <title>Streptomyces haneummycinica sp. nov., a new antibiotic-producing actinobacterium isolated from marine sediment.</title>
        <authorList>
            <person name="Uemura M."/>
            <person name="Hamada M."/>
            <person name="Hirano S."/>
            <person name="Kobayashi K."/>
            <person name="Ohshiro T."/>
            <person name="Kobayashi T."/>
            <person name="Terahara T."/>
        </authorList>
    </citation>
    <scope>NUCLEOTIDE SEQUENCE</scope>
    <source>
        <strain evidence="1">KM77-8</strain>
    </source>
</reference>
<organism evidence="1">
    <name type="scientific">Streptomyces haneummycinicus</name>
    <dbReference type="NCBI Taxonomy" id="3074435"/>
    <lineage>
        <taxon>Bacteria</taxon>
        <taxon>Bacillati</taxon>
        <taxon>Actinomycetota</taxon>
        <taxon>Actinomycetes</taxon>
        <taxon>Kitasatosporales</taxon>
        <taxon>Streptomycetaceae</taxon>
        <taxon>Streptomyces</taxon>
    </lineage>
</organism>
<accession>A0AAT9HA72</accession>
<reference evidence="1" key="1">
    <citation type="submission" date="2024-06" db="EMBL/GenBank/DDBJ databases">
        <authorList>
            <consortium name="consrtm"/>
            <person name="Uemura M."/>
            <person name="Terahara T."/>
        </authorList>
    </citation>
    <scope>NUCLEOTIDE SEQUENCE</scope>
    <source>
        <strain evidence="1">KM77-8</strain>
    </source>
</reference>
<gene>
    <name evidence="1" type="ORF">SHKM778_06600</name>
</gene>
<name>A0AAT9HA72_9ACTN</name>
<dbReference type="AlphaFoldDB" id="A0AAT9HA72"/>
<protein>
    <recommendedName>
        <fullName evidence="2">GNAT family N-acetyltransferase</fullName>
    </recommendedName>
</protein>